<sequence length="482" mass="53879">MVTLFSLLLTPLFTPSSHASEANPHSISFYPVALNHTTYITNTTQGTHGGIYSAPAHRASDPDHDDRYNYCTMPHPRPETYVAPEPVANGSVEATLVYVEYMQRHQRRTPYNLLPERQDQEYTCDDVHPHIYAAPAPDKHNPAPIPVYGQTYTDPTNPFLTDTIPGTCQYPQLTKGGILDGYQHGRDLRDVYGGDNPLPDAGPSSQVWLRASSSALTQGSAGAVLRGLWPDYNGKIALRRQAEGIDTVDSGFTCAARDRVLEQMKGARAWREHLGVTMLLREELGKMFSIGWEKEEGAWMTSFDHFADAFQARVCNGYRLPCRAKKEGEKEGDNCVTQEQAEEVFRAGDWEWNYLFRGSDLAREYIQLVGSLFIGEIVRRLEAVGEGRRDWVYSHNFVHDGDLGPVLGALGIKALRWPGMAANVAVEVWRADGDHEAFYARVLYSGQTVETIHGPMEWMPLGELLEILRGFVLGDIVSMCQD</sequence>
<feature type="signal peptide" evidence="2">
    <location>
        <begin position="1"/>
        <end position="19"/>
    </location>
</feature>
<dbReference type="AlphaFoldDB" id="A0A2J5HY63"/>
<dbReference type="GO" id="GO:0016791">
    <property type="term" value="F:phosphatase activity"/>
    <property type="evidence" value="ECO:0007669"/>
    <property type="project" value="TreeGrafter"/>
</dbReference>
<dbReference type="CDD" id="cd07061">
    <property type="entry name" value="HP_HAP_like"/>
    <property type="match status" value="1"/>
</dbReference>
<dbReference type="OrthoDB" id="10262962at2759"/>
<keyword evidence="4" id="KW-1185">Reference proteome</keyword>
<proteinExistence type="inferred from homology"/>
<dbReference type="Gene3D" id="3.40.50.1240">
    <property type="entry name" value="Phosphoglycerate mutase-like"/>
    <property type="match status" value="1"/>
</dbReference>
<comment type="similarity">
    <text evidence="1">Belongs to the histidine acid phosphatase family.</text>
</comment>
<protein>
    <submittedName>
        <fullName evidence="3">Phosphoglycerate mutase-like protein</fullName>
    </submittedName>
</protein>
<dbReference type="InterPro" id="IPR050645">
    <property type="entry name" value="Histidine_acid_phosphatase"/>
</dbReference>
<accession>A0A2J5HY63</accession>
<dbReference type="SUPFAM" id="SSF53254">
    <property type="entry name" value="Phosphoglycerate mutase-like"/>
    <property type="match status" value="1"/>
</dbReference>
<evidence type="ECO:0000313" key="3">
    <source>
        <dbReference type="EMBL" id="PLN82384.1"/>
    </source>
</evidence>
<evidence type="ECO:0000256" key="2">
    <source>
        <dbReference type="SAM" id="SignalP"/>
    </source>
</evidence>
<reference evidence="4" key="1">
    <citation type="submission" date="2017-12" db="EMBL/GenBank/DDBJ databases">
        <authorList>
            <consortium name="DOE Joint Genome Institute"/>
            <person name="Mondo S.J."/>
            <person name="Kjaerbolling I."/>
            <person name="Vesth T.C."/>
            <person name="Frisvad J.C."/>
            <person name="Nybo J.L."/>
            <person name="Theobald S."/>
            <person name="Kuo A."/>
            <person name="Bowyer P."/>
            <person name="Matsuda Y."/>
            <person name="Lyhne E.K."/>
            <person name="Kogle M.E."/>
            <person name="Clum A."/>
            <person name="Lipzen A."/>
            <person name="Salamov A."/>
            <person name="Ngan C.Y."/>
            <person name="Daum C."/>
            <person name="Chiniquy J."/>
            <person name="Barry K."/>
            <person name="LaButti K."/>
            <person name="Haridas S."/>
            <person name="Simmons B.A."/>
            <person name="Magnuson J.K."/>
            <person name="Mortensen U.H."/>
            <person name="Larsen T.O."/>
            <person name="Grigoriev I.V."/>
            <person name="Baker S.E."/>
            <person name="Andersen M.R."/>
            <person name="Nordberg H.P."/>
            <person name="Cantor M.N."/>
            <person name="Hua S.X."/>
        </authorList>
    </citation>
    <scope>NUCLEOTIDE SEQUENCE [LARGE SCALE GENOMIC DNA]</scope>
    <source>
        <strain evidence="4">IBT 19404</strain>
    </source>
</reference>
<evidence type="ECO:0000313" key="4">
    <source>
        <dbReference type="Proteomes" id="UP000235023"/>
    </source>
</evidence>
<gene>
    <name evidence="3" type="ORF">BDW42DRAFT_200444</name>
</gene>
<name>A0A2J5HY63_9EURO</name>
<feature type="chain" id="PRO_5014372454" evidence="2">
    <location>
        <begin position="20"/>
        <end position="482"/>
    </location>
</feature>
<dbReference type="Pfam" id="PF00328">
    <property type="entry name" value="His_Phos_2"/>
    <property type="match status" value="1"/>
</dbReference>
<organism evidence="3 4">
    <name type="scientific">Aspergillus taichungensis</name>
    <dbReference type="NCBI Taxonomy" id="482145"/>
    <lineage>
        <taxon>Eukaryota</taxon>
        <taxon>Fungi</taxon>
        <taxon>Dikarya</taxon>
        <taxon>Ascomycota</taxon>
        <taxon>Pezizomycotina</taxon>
        <taxon>Eurotiomycetes</taxon>
        <taxon>Eurotiomycetidae</taxon>
        <taxon>Eurotiales</taxon>
        <taxon>Aspergillaceae</taxon>
        <taxon>Aspergillus</taxon>
        <taxon>Aspergillus subgen. Circumdati</taxon>
    </lineage>
</organism>
<dbReference type="PANTHER" id="PTHR11567">
    <property type="entry name" value="ACID PHOSPHATASE-RELATED"/>
    <property type="match status" value="1"/>
</dbReference>
<dbReference type="InterPro" id="IPR029033">
    <property type="entry name" value="His_PPase_superfam"/>
</dbReference>
<dbReference type="PANTHER" id="PTHR11567:SF195">
    <property type="entry name" value="ACID PHOSPHATASE, PUTATIVE (AFU_ORTHOLOGUE AFUA_3G14570)-RELATED"/>
    <property type="match status" value="1"/>
</dbReference>
<keyword evidence="2" id="KW-0732">Signal</keyword>
<dbReference type="InterPro" id="IPR000560">
    <property type="entry name" value="His_Pase_clade-2"/>
</dbReference>
<evidence type="ECO:0000256" key="1">
    <source>
        <dbReference type="ARBA" id="ARBA00005375"/>
    </source>
</evidence>
<dbReference type="EMBL" id="KZ559527">
    <property type="protein sequence ID" value="PLN82384.1"/>
    <property type="molecule type" value="Genomic_DNA"/>
</dbReference>
<dbReference type="Proteomes" id="UP000235023">
    <property type="component" value="Unassembled WGS sequence"/>
</dbReference>